<keyword evidence="2 13" id="KW-0723">Serine/threonine-protein kinase</keyword>
<dbReference type="GO" id="GO:0004674">
    <property type="term" value="F:protein serine/threonine kinase activity"/>
    <property type="evidence" value="ECO:0007669"/>
    <property type="project" value="UniProtKB-KW"/>
</dbReference>
<dbReference type="Pfam" id="PF03793">
    <property type="entry name" value="PASTA"/>
    <property type="match status" value="4"/>
</dbReference>
<dbReference type="InterPro" id="IPR000719">
    <property type="entry name" value="Prot_kinase_dom"/>
</dbReference>
<dbReference type="PROSITE" id="PS50011">
    <property type="entry name" value="PROTEIN_KINASE_DOM"/>
    <property type="match status" value="1"/>
</dbReference>
<evidence type="ECO:0000256" key="10">
    <source>
        <dbReference type="SAM" id="Phobius"/>
    </source>
</evidence>
<dbReference type="GO" id="GO:0005524">
    <property type="term" value="F:ATP binding"/>
    <property type="evidence" value="ECO:0007669"/>
    <property type="project" value="UniProtKB-KW"/>
</dbReference>
<dbReference type="Proteomes" id="UP000188342">
    <property type="component" value="Unassembled WGS sequence"/>
</dbReference>
<evidence type="ECO:0000256" key="2">
    <source>
        <dbReference type="ARBA" id="ARBA00022527"/>
    </source>
</evidence>
<comment type="catalytic activity">
    <reaction evidence="7">
        <text>L-threonyl-[protein] + ATP = O-phospho-L-threonyl-[protein] + ADP + H(+)</text>
        <dbReference type="Rhea" id="RHEA:46608"/>
        <dbReference type="Rhea" id="RHEA-COMP:11060"/>
        <dbReference type="Rhea" id="RHEA-COMP:11605"/>
        <dbReference type="ChEBI" id="CHEBI:15378"/>
        <dbReference type="ChEBI" id="CHEBI:30013"/>
        <dbReference type="ChEBI" id="CHEBI:30616"/>
        <dbReference type="ChEBI" id="CHEBI:61977"/>
        <dbReference type="ChEBI" id="CHEBI:456216"/>
        <dbReference type="EC" id="2.7.11.1"/>
    </reaction>
</comment>
<keyword evidence="6" id="KW-0067">ATP-binding</keyword>
<feature type="domain" description="PASTA" evidence="12">
    <location>
        <begin position="548"/>
        <end position="613"/>
    </location>
</feature>
<feature type="domain" description="PASTA" evidence="12">
    <location>
        <begin position="480"/>
        <end position="547"/>
    </location>
</feature>
<dbReference type="EMBL" id="FUKQ01000063">
    <property type="protein sequence ID" value="SJN45479.1"/>
    <property type="molecule type" value="Genomic_DNA"/>
</dbReference>
<organism evidence="13 14">
    <name type="scientific">Luteococcus japonicus LSP_Lj1</name>
    <dbReference type="NCBI Taxonomy" id="1255658"/>
    <lineage>
        <taxon>Bacteria</taxon>
        <taxon>Bacillati</taxon>
        <taxon>Actinomycetota</taxon>
        <taxon>Actinomycetes</taxon>
        <taxon>Propionibacteriales</taxon>
        <taxon>Propionibacteriaceae</taxon>
        <taxon>Luteococcus</taxon>
    </lineage>
</organism>
<dbReference type="InterPro" id="IPR008271">
    <property type="entry name" value="Ser/Thr_kinase_AS"/>
</dbReference>
<keyword evidence="5 13" id="KW-0418">Kinase</keyword>
<dbReference type="SMART" id="SM00740">
    <property type="entry name" value="PASTA"/>
    <property type="match status" value="4"/>
</dbReference>
<keyword evidence="4" id="KW-0547">Nucleotide-binding</keyword>
<evidence type="ECO:0000256" key="9">
    <source>
        <dbReference type="SAM" id="MobiDB-lite"/>
    </source>
</evidence>
<name>A0A1R4KMK1_9ACTN</name>
<dbReference type="STRING" id="1255658.FM114_16015"/>
<dbReference type="CDD" id="cd14014">
    <property type="entry name" value="STKc_PknB_like"/>
    <property type="match status" value="1"/>
</dbReference>
<keyword evidence="14" id="KW-1185">Reference proteome</keyword>
<dbReference type="Pfam" id="PF00069">
    <property type="entry name" value="Pkinase"/>
    <property type="match status" value="1"/>
</dbReference>
<proteinExistence type="predicted"/>
<feature type="compositionally biased region" description="Pro residues" evidence="9">
    <location>
        <begin position="321"/>
        <end position="338"/>
    </location>
</feature>
<comment type="catalytic activity">
    <reaction evidence="8">
        <text>L-seryl-[protein] + ATP = O-phospho-L-seryl-[protein] + ADP + H(+)</text>
        <dbReference type="Rhea" id="RHEA:17989"/>
        <dbReference type="Rhea" id="RHEA-COMP:9863"/>
        <dbReference type="Rhea" id="RHEA-COMP:11604"/>
        <dbReference type="ChEBI" id="CHEBI:15378"/>
        <dbReference type="ChEBI" id="CHEBI:29999"/>
        <dbReference type="ChEBI" id="CHEBI:30616"/>
        <dbReference type="ChEBI" id="CHEBI:83421"/>
        <dbReference type="ChEBI" id="CHEBI:456216"/>
        <dbReference type="EC" id="2.7.11.1"/>
    </reaction>
</comment>
<dbReference type="Gene3D" id="3.30.10.20">
    <property type="match status" value="4"/>
</dbReference>
<dbReference type="InterPro" id="IPR011009">
    <property type="entry name" value="Kinase-like_dom_sf"/>
</dbReference>
<evidence type="ECO:0000259" key="11">
    <source>
        <dbReference type="PROSITE" id="PS50011"/>
    </source>
</evidence>
<dbReference type="PROSITE" id="PS51178">
    <property type="entry name" value="PASTA"/>
    <property type="match status" value="3"/>
</dbReference>
<dbReference type="InterPro" id="IPR005543">
    <property type="entry name" value="PASTA_dom"/>
</dbReference>
<feature type="domain" description="PASTA" evidence="12">
    <location>
        <begin position="417"/>
        <end position="479"/>
    </location>
</feature>
<dbReference type="PANTHER" id="PTHR43289">
    <property type="entry name" value="MITOGEN-ACTIVATED PROTEIN KINASE KINASE KINASE 20-RELATED"/>
    <property type="match status" value="1"/>
</dbReference>
<dbReference type="SMART" id="SM00220">
    <property type="entry name" value="S_TKc"/>
    <property type="match status" value="1"/>
</dbReference>
<protein>
    <recommendedName>
        <fullName evidence="1">non-specific serine/threonine protein kinase</fullName>
        <ecNumber evidence="1">2.7.11.1</ecNumber>
    </recommendedName>
</protein>
<dbReference type="FunFam" id="1.10.510.10:FF:000021">
    <property type="entry name" value="Serine/threonine protein kinase"/>
    <property type="match status" value="1"/>
</dbReference>
<evidence type="ECO:0000256" key="5">
    <source>
        <dbReference type="ARBA" id="ARBA00022777"/>
    </source>
</evidence>
<evidence type="ECO:0000313" key="14">
    <source>
        <dbReference type="Proteomes" id="UP000188342"/>
    </source>
</evidence>
<keyword evidence="10" id="KW-1133">Transmembrane helix</keyword>
<accession>A0A1R4KMK1</accession>
<evidence type="ECO:0000313" key="13">
    <source>
        <dbReference type="EMBL" id="SJN45479.1"/>
    </source>
</evidence>
<evidence type="ECO:0000256" key="1">
    <source>
        <dbReference type="ARBA" id="ARBA00012513"/>
    </source>
</evidence>
<evidence type="ECO:0000256" key="8">
    <source>
        <dbReference type="ARBA" id="ARBA00048679"/>
    </source>
</evidence>
<dbReference type="NCBIfam" id="NF033483">
    <property type="entry name" value="PknB_PASTA_kin"/>
    <property type="match status" value="1"/>
</dbReference>
<dbReference type="PROSITE" id="PS00108">
    <property type="entry name" value="PROTEIN_KINASE_ST"/>
    <property type="match status" value="1"/>
</dbReference>
<feature type="domain" description="Protein kinase" evidence="11">
    <location>
        <begin position="19"/>
        <end position="299"/>
    </location>
</feature>
<gene>
    <name evidence="13" type="ORF">FM114_16015</name>
</gene>
<feature type="region of interest" description="Disordered" evidence="9">
    <location>
        <begin position="312"/>
        <end position="380"/>
    </location>
</feature>
<dbReference type="SUPFAM" id="SSF56112">
    <property type="entry name" value="Protein kinase-like (PK-like)"/>
    <property type="match status" value="1"/>
</dbReference>
<feature type="transmembrane region" description="Helical" evidence="10">
    <location>
        <begin position="389"/>
        <end position="411"/>
    </location>
</feature>
<evidence type="ECO:0000256" key="7">
    <source>
        <dbReference type="ARBA" id="ARBA00047899"/>
    </source>
</evidence>
<keyword evidence="3" id="KW-0808">Transferase</keyword>
<dbReference type="EC" id="2.7.11.1" evidence="1"/>
<dbReference type="PANTHER" id="PTHR43289:SF34">
    <property type="entry name" value="SERINE_THREONINE-PROTEIN KINASE YBDM-RELATED"/>
    <property type="match status" value="1"/>
</dbReference>
<evidence type="ECO:0000256" key="3">
    <source>
        <dbReference type="ARBA" id="ARBA00022679"/>
    </source>
</evidence>
<sequence>MTTTSMSDPLVGRVLDGRYEILSKLARGGMATVYRAQDRRLTRTVAVKVMHDGLGDDAEFARKFDREARSAATLSNPHVVSVFDQGTDHGRPYIVMEFVTGCTLRHVITRESPLPPLRALDVMEDMASALASAHEAGLVHRDVKPENVLLSDRGQIKVGDFGLARAVSSQTATATQGLLIGTVSYLPPELVTTGRADTRSDVYSAGVVLFEMLTGKKPHQGETPIQVAYSHVHNDIPAPSTLLSGNDPRSMDSRRIIPPYLDALVLACTRREPDERPHDGRELLQLVRTARKALGHGILDDPALTAQMGASMNAVDDPPTVTLPPAPVSPAPVSPPEPLASNPYSPMTPPPPPAPAPAQDRTPLVHVPRGSSVDPAVERRRRAARRRRGLLALLLVLALTIAAGAGSWWWFTSGRYEAAPSLANQTQTQAVALAKAQGLALEVEQTYSETVPKGVVIRTEPNAGGRVLKDTSMTAWVSRGPERHAMPSVVGMNLDQARAAIEGAALAVGQVSEDHSESVPQGIIATVSQAKGAQLRRGASINLVVSKGPQPIAIGDQTGKKADRARSKLQGAGFTVKVVEQNSDDVDKGEVISQTPNGGDGKRGDSITLTVSKGPVMVRVPQVGGKHEAEATAALSAAGFKTQVMHATPDWLREDKVKAAAPLEGQKTKQGSTVTIWVI</sequence>
<keyword evidence="10" id="KW-0812">Transmembrane</keyword>
<dbReference type="Gene3D" id="1.10.510.10">
    <property type="entry name" value="Transferase(Phosphotransferase) domain 1"/>
    <property type="match status" value="1"/>
</dbReference>
<evidence type="ECO:0000256" key="6">
    <source>
        <dbReference type="ARBA" id="ARBA00022840"/>
    </source>
</evidence>
<dbReference type="CDD" id="cd06577">
    <property type="entry name" value="PASTA_pknB"/>
    <property type="match status" value="3"/>
</dbReference>
<feature type="compositionally biased region" description="Pro residues" evidence="9">
    <location>
        <begin position="346"/>
        <end position="356"/>
    </location>
</feature>
<evidence type="ECO:0000256" key="4">
    <source>
        <dbReference type="ARBA" id="ARBA00022741"/>
    </source>
</evidence>
<dbReference type="Gene3D" id="3.30.200.20">
    <property type="entry name" value="Phosphorylase Kinase, domain 1"/>
    <property type="match status" value="1"/>
</dbReference>
<dbReference type="AlphaFoldDB" id="A0A1R4KMK1"/>
<keyword evidence="10" id="KW-0472">Membrane</keyword>
<evidence type="ECO:0000259" key="12">
    <source>
        <dbReference type="PROSITE" id="PS51178"/>
    </source>
</evidence>
<reference evidence="13 14" key="1">
    <citation type="submission" date="2017-02" db="EMBL/GenBank/DDBJ databases">
        <authorList>
            <person name="Peterson S.W."/>
        </authorList>
    </citation>
    <scope>NUCLEOTIDE SEQUENCE [LARGE SCALE GENOMIC DNA]</scope>
    <source>
        <strain evidence="13 14">LSP_Lj1</strain>
    </source>
</reference>
<dbReference type="FunFam" id="3.30.200.20:FF:000035">
    <property type="entry name" value="Serine/threonine protein kinase Stk1"/>
    <property type="match status" value="1"/>
</dbReference>
<dbReference type="GO" id="GO:0045717">
    <property type="term" value="P:negative regulation of fatty acid biosynthetic process"/>
    <property type="evidence" value="ECO:0007669"/>
    <property type="project" value="UniProtKB-ARBA"/>
</dbReference>